<keyword evidence="1" id="KW-0237">DNA synthesis</keyword>
<dbReference type="Pfam" id="PF21999">
    <property type="entry name" value="IMS_HHH_1"/>
    <property type="match status" value="1"/>
</dbReference>
<dbReference type="GO" id="GO:0042276">
    <property type="term" value="P:error-prone translesion synthesis"/>
    <property type="evidence" value="ECO:0007669"/>
    <property type="project" value="TreeGrafter"/>
</dbReference>
<dbReference type="InterPro" id="IPR001126">
    <property type="entry name" value="UmuC"/>
</dbReference>
<dbReference type="PROSITE" id="PS50173">
    <property type="entry name" value="UMUC"/>
    <property type="match status" value="1"/>
</dbReference>
<evidence type="ECO:0000313" key="5">
    <source>
        <dbReference type="WBParaSite" id="ECPE_0001493001-mRNA-1"/>
    </source>
</evidence>
<dbReference type="GO" id="GO:0006281">
    <property type="term" value="P:DNA repair"/>
    <property type="evidence" value="ECO:0007669"/>
    <property type="project" value="InterPro"/>
</dbReference>
<dbReference type="InterPro" id="IPR053848">
    <property type="entry name" value="IMS_HHH_1"/>
</dbReference>
<dbReference type="WBParaSite" id="ECPE_0001493001-mRNA-1">
    <property type="protein sequence ID" value="ECPE_0001493001-mRNA-1"/>
    <property type="gene ID" value="ECPE_0001493001"/>
</dbReference>
<organism evidence="5">
    <name type="scientific">Echinostoma caproni</name>
    <dbReference type="NCBI Taxonomy" id="27848"/>
    <lineage>
        <taxon>Eukaryota</taxon>
        <taxon>Metazoa</taxon>
        <taxon>Spiralia</taxon>
        <taxon>Lophotrochozoa</taxon>
        <taxon>Platyhelminthes</taxon>
        <taxon>Trematoda</taxon>
        <taxon>Digenea</taxon>
        <taxon>Plagiorchiida</taxon>
        <taxon>Echinostomata</taxon>
        <taxon>Echinostomatoidea</taxon>
        <taxon>Echinostomatidae</taxon>
        <taxon>Echinostoma</taxon>
    </lineage>
</organism>
<dbReference type="AlphaFoldDB" id="A0A183B6Q5"/>
<dbReference type="PANTHER" id="PTHR45990:SF1">
    <property type="entry name" value="DNA REPAIR PROTEIN REV1"/>
    <property type="match status" value="1"/>
</dbReference>
<evidence type="ECO:0000259" key="2">
    <source>
        <dbReference type="PROSITE" id="PS50173"/>
    </source>
</evidence>
<dbReference type="Gene3D" id="1.10.150.20">
    <property type="entry name" value="5' to 3' exonuclease, C-terminal subdomain"/>
    <property type="match status" value="1"/>
</dbReference>
<dbReference type="GO" id="GO:0017125">
    <property type="term" value="F:deoxycytidyl transferase activity"/>
    <property type="evidence" value="ECO:0007669"/>
    <property type="project" value="TreeGrafter"/>
</dbReference>
<dbReference type="PANTHER" id="PTHR45990">
    <property type="entry name" value="DNA REPAIR PROTEIN REV1"/>
    <property type="match status" value="1"/>
</dbReference>
<proteinExistence type="predicted"/>
<dbReference type="EMBL" id="UZAN01058856">
    <property type="protein sequence ID" value="VDP92162.1"/>
    <property type="molecule type" value="Genomic_DNA"/>
</dbReference>
<accession>A0A183B6Q5</accession>
<dbReference type="Gene3D" id="3.30.70.270">
    <property type="match status" value="1"/>
</dbReference>
<evidence type="ECO:0000256" key="1">
    <source>
        <dbReference type="ARBA" id="ARBA00022634"/>
    </source>
</evidence>
<name>A0A183B6Q5_9TREM</name>
<dbReference type="InterPro" id="IPR043502">
    <property type="entry name" value="DNA/RNA_pol_sf"/>
</dbReference>
<reference evidence="3 4" key="2">
    <citation type="submission" date="2018-11" db="EMBL/GenBank/DDBJ databases">
        <authorList>
            <consortium name="Pathogen Informatics"/>
        </authorList>
    </citation>
    <scope>NUCLEOTIDE SEQUENCE [LARGE SCALE GENOMIC DNA]</scope>
    <source>
        <strain evidence="3 4">Egypt</strain>
    </source>
</reference>
<dbReference type="Pfam" id="PF00817">
    <property type="entry name" value="IMS"/>
    <property type="match status" value="1"/>
</dbReference>
<protein>
    <submittedName>
        <fullName evidence="5">UmuC domain-containing protein</fullName>
    </submittedName>
</protein>
<dbReference type="InterPro" id="IPR043128">
    <property type="entry name" value="Rev_trsase/Diguanyl_cyclase"/>
</dbReference>
<evidence type="ECO:0000313" key="3">
    <source>
        <dbReference type="EMBL" id="VDP92162.1"/>
    </source>
</evidence>
<dbReference type="OrthoDB" id="427711at2759"/>
<evidence type="ECO:0000313" key="4">
    <source>
        <dbReference type="Proteomes" id="UP000272942"/>
    </source>
</evidence>
<dbReference type="GO" id="GO:0070987">
    <property type="term" value="P:error-free translesion synthesis"/>
    <property type="evidence" value="ECO:0007669"/>
    <property type="project" value="TreeGrafter"/>
</dbReference>
<feature type="domain" description="UmuC" evidence="2">
    <location>
        <begin position="1"/>
        <end position="194"/>
    </location>
</feature>
<dbReference type="SUPFAM" id="SSF56672">
    <property type="entry name" value="DNA/RNA polymerases"/>
    <property type="match status" value="2"/>
</dbReference>
<gene>
    <name evidence="3" type="ORF">ECPE_LOCUS14890</name>
</gene>
<dbReference type="Proteomes" id="UP000272942">
    <property type="component" value="Unassembled WGS sequence"/>
</dbReference>
<dbReference type="GO" id="GO:0005634">
    <property type="term" value="C:nucleus"/>
    <property type="evidence" value="ECO:0007669"/>
    <property type="project" value="TreeGrafter"/>
</dbReference>
<sequence>MLLGQAKQLCPDLHTVPYDFEAYKAVSETLYTIVTRFTLAVEAVSCDELYADCTELLTLPNETCSQPKLRDGYWYFEWDLINPLVLGSHLRELVRDQTGGCTASIGFGTTRLLARLATKRAKPDGQWFILGASGGGSNRPHLNSLMHSACPPWEWRHQSDFMDGTDPASATCELTGDDAHWFFNLPIGELPGIGYVLVERLEAAFKVHTCGEVIQSVTRAQLVRLLGAKTGARIHNLCHGRVSCSSDCA</sequence>
<keyword evidence="4" id="KW-1185">Reference proteome</keyword>
<reference evidence="5" key="1">
    <citation type="submission" date="2016-06" db="UniProtKB">
        <authorList>
            <consortium name="WormBaseParasite"/>
        </authorList>
    </citation>
    <scope>IDENTIFICATION</scope>
</reference>
<dbReference type="GO" id="GO:0003887">
    <property type="term" value="F:DNA-directed DNA polymerase activity"/>
    <property type="evidence" value="ECO:0007669"/>
    <property type="project" value="InterPro"/>
</dbReference>